<dbReference type="GO" id="GO:0009986">
    <property type="term" value="C:cell surface"/>
    <property type="evidence" value="ECO:0007669"/>
    <property type="project" value="TreeGrafter"/>
</dbReference>
<keyword evidence="2" id="KW-1015">Disulfide bond</keyword>
<feature type="region of interest" description="Disordered" evidence="3">
    <location>
        <begin position="188"/>
        <end position="215"/>
    </location>
</feature>
<dbReference type="InterPro" id="IPR016186">
    <property type="entry name" value="C-type_lectin-like/link_sf"/>
</dbReference>
<evidence type="ECO:0000259" key="4">
    <source>
        <dbReference type="PROSITE" id="PS50041"/>
    </source>
</evidence>
<dbReference type="PANTHER" id="PTHR46784:SF1">
    <property type="entry name" value="KILLER CELL LECTIN-LIKE RECEPTOR SUBFAMILY B MEMBER 1"/>
    <property type="match status" value="1"/>
</dbReference>
<keyword evidence="1" id="KW-0812">Transmembrane</keyword>
<dbReference type="Proteomes" id="UP000245119">
    <property type="component" value="Linkage Group LG10"/>
</dbReference>
<sequence length="521" mass="58022">MGLQENTTGCSFLQASELPHMSMQQIQQLCVNEQAGTRDYFRHYMDVAQANGLKLVMYEGGPSVMEEGAIVSGANVQAVTDKAIAFNRDDAIRRPVQEQLNIWLDVVTNNARNNKPGGLFNYFSSTGTASKYGSWGMAEYTGQDLATVTQVAGCTELHFRQNLPSLGQNEADHVTLDGVDPAKGKLYPESQTGEPSLPTTYMTSDPGTGQSASQTTESCGSDWVLLNSSCYQLSLEPKNWFSALASCQEKDADLVSLESWTEQLDIDSRNSCDTNWIMILDSCYKIYNEAKPWIAAQRSCNEDGANLLTLESLDELVRNEMRRINSQTHWWVGLQKISDGKWQWFGKPPMLSPAVTQWKKDVLITEDCLVMDSDGFLSGMPYNCESEWINRFPSCYKLSSKTMSWSGAQDSCKAEGTNLLIVRTLSQLIKIQNDIDMKTSPCWVGVRRTSPSNEELKQDKVSQKCGMITSNNSLVFTDCTAFHSYICQKTRTSQKSRSGSKRNTSPQASQNTVENPPKVIH</sequence>
<dbReference type="InterPro" id="IPR001304">
    <property type="entry name" value="C-type_lectin-like"/>
</dbReference>
<gene>
    <name evidence="5" type="ORF">C0Q70_17095</name>
</gene>
<dbReference type="GO" id="GO:0005886">
    <property type="term" value="C:plasma membrane"/>
    <property type="evidence" value="ECO:0007669"/>
    <property type="project" value="TreeGrafter"/>
</dbReference>
<feature type="compositionally biased region" description="Polar residues" evidence="3">
    <location>
        <begin position="501"/>
        <end position="514"/>
    </location>
</feature>
<dbReference type="InterPro" id="IPR051527">
    <property type="entry name" value="KLR_subfamily_B"/>
</dbReference>
<evidence type="ECO:0000313" key="5">
    <source>
        <dbReference type="EMBL" id="PVD23821.1"/>
    </source>
</evidence>
<feature type="domain" description="C-type lectin" evidence="4">
    <location>
        <begin position="279"/>
        <end position="388"/>
    </location>
</feature>
<keyword evidence="1" id="KW-0472">Membrane</keyword>
<organism evidence="5 6">
    <name type="scientific">Pomacea canaliculata</name>
    <name type="common">Golden apple snail</name>
    <dbReference type="NCBI Taxonomy" id="400727"/>
    <lineage>
        <taxon>Eukaryota</taxon>
        <taxon>Metazoa</taxon>
        <taxon>Spiralia</taxon>
        <taxon>Lophotrochozoa</taxon>
        <taxon>Mollusca</taxon>
        <taxon>Gastropoda</taxon>
        <taxon>Caenogastropoda</taxon>
        <taxon>Architaenioglossa</taxon>
        <taxon>Ampullarioidea</taxon>
        <taxon>Ampullariidae</taxon>
        <taxon>Pomacea</taxon>
    </lineage>
</organism>
<dbReference type="GO" id="GO:0038023">
    <property type="term" value="F:signaling receptor activity"/>
    <property type="evidence" value="ECO:0007669"/>
    <property type="project" value="TreeGrafter"/>
</dbReference>
<accession>A0A2T7NRL7</accession>
<name>A0A2T7NRL7_POMCA</name>
<dbReference type="SUPFAM" id="SSF56436">
    <property type="entry name" value="C-type lectin-like"/>
    <property type="match status" value="3"/>
</dbReference>
<dbReference type="EMBL" id="PZQS01000010">
    <property type="protein sequence ID" value="PVD23821.1"/>
    <property type="molecule type" value="Genomic_DNA"/>
</dbReference>
<protein>
    <recommendedName>
        <fullName evidence="4">C-type lectin domain-containing protein</fullName>
    </recommendedName>
</protein>
<dbReference type="InterPro" id="IPR016187">
    <property type="entry name" value="CTDL_fold"/>
</dbReference>
<dbReference type="OrthoDB" id="6153286at2759"/>
<dbReference type="SMART" id="SM00034">
    <property type="entry name" value="CLECT"/>
    <property type="match status" value="2"/>
</dbReference>
<keyword evidence="1" id="KW-1133">Transmembrane helix</keyword>
<dbReference type="Pfam" id="PF00059">
    <property type="entry name" value="Lectin_C"/>
    <property type="match status" value="1"/>
</dbReference>
<dbReference type="CDD" id="cd00037">
    <property type="entry name" value="CLECT"/>
    <property type="match status" value="1"/>
</dbReference>
<evidence type="ECO:0000313" key="6">
    <source>
        <dbReference type="Proteomes" id="UP000245119"/>
    </source>
</evidence>
<evidence type="ECO:0000256" key="2">
    <source>
        <dbReference type="ARBA" id="ARBA00023157"/>
    </source>
</evidence>
<keyword evidence="6" id="KW-1185">Reference proteome</keyword>
<reference evidence="5 6" key="1">
    <citation type="submission" date="2018-04" db="EMBL/GenBank/DDBJ databases">
        <title>The genome of golden apple snail Pomacea canaliculata provides insight into stress tolerance and invasive adaptation.</title>
        <authorList>
            <person name="Liu C."/>
            <person name="Liu B."/>
            <person name="Ren Y."/>
            <person name="Zhang Y."/>
            <person name="Wang H."/>
            <person name="Li S."/>
            <person name="Jiang F."/>
            <person name="Yin L."/>
            <person name="Zhang G."/>
            <person name="Qian W."/>
            <person name="Fan W."/>
        </authorList>
    </citation>
    <scope>NUCLEOTIDE SEQUENCE [LARGE SCALE GENOMIC DNA]</scope>
    <source>
        <strain evidence="5">SZHN2017</strain>
        <tissue evidence="5">Muscle</tissue>
    </source>
</reference>
<feature type="compositionally biased region" description="Polar residues" evidence="3">
    <location>
        <begin position="189"/>
        <end position="215"/>
    </location>
</feature>
<feature type="region of interest" description="Disordered" evidence="3">
    <location>
        <begin position="493"/>
        <end position="521"/>
    </location>
</feature>
<comment type="caution">
    <text evidence="5">The sequence shown here is derived from an EMBL/GenBank/DDBJ whole genome shotgun (WGS) entry which is preliminary data.</text>
</comment>
<dbReference type="PANTHER" id="PTHR46784">
    <property type="entry name" value="KILLER CELL LECTIN-LIKE RECEPTOR SUBFAMILY B MEMBER 1"/>
    <property type="match status" value="1"/>
</dbReference>
<dbReference type="PROSITE" id="PS50041">
    <property type="entry name" value="C_TYPE_LECTIN_2"/>
    <property type="match status" value="1"/>
</dbReference>
<proteinExistence type="predicted"/>
<dbReference type="Gene3D" id="3.10.100.10">
    <property type="entry name" value="Mannose-Binding Protein A, subunit A"/>
    <property type="match status" value="3"/>
</dbReference>
<evidence type="ECO:0000256" key="1">
    <source>
        <dbReference type="ARBA" id="ARBA00022989"/>
    </source>
</evidence>
<evidence type="ECO:0000256" key="3">
    <source>
        <dbReference type="SAM" id="MobiDB-lite"/>
    </source>
</evidence>
<dbReference type="AlphaFoldDB" id="A0A2T7NRL7"/>